<dbReference type="Proteomes" id="UP001443914">
    <property type="component" value="Unassembled WGS sequence"/>
</dbReference>
<keyword evidence="6" id="KW-1185">Reference proteome</keyword>
<dbReference type="InterPro" id="IPR056434">
    <property type="entry name" value="Ig_GEX2_N"/>
</dbReference>
<name>A0AAW1KUR0_SAPOF</name>
<feature type="domain" description="GEX2 N-terminal Ig-like" evidence="4">
    <location>
        <begin position="141"/>
        <end position="245"/>
    </location>
</feature>
<dbReference type="InterPro" id="IPR017868">
    <property type="entry name" value="Filamin/ABP280_repeat-like"/>
</dbReference>
<gene>
    <name evidence="5" type="ORF">RND81_05G206500</name>
</gene>
<proteinExistence type="predicted"/>
<keyword evidence="2" id="KW-1133">Transmembrane helix</keyword>
<dbReference type="PANTHER" id="PTHR38537:SF8">
    <property type="entry name" value="FILAMIN-A"/>
    <property type="match status" value="1"/>
</dbReference>
<dbReference type="EMBL" id="JBDFQZ010000005">
    <property type="protein sequence ID" value="KAK9726332.1"/>
    <property type="molecule type" value="Genomic_DNA"/>
</dbReference>
<dbReference type="PANTHER" id="PTHR38537">
    <property type="entry name" value="JITTERBUG, ISOFORM N"/>
    <property type="match status" value="1"/>
</dbReference>
<reference evidence="5 6" key="1">
    <citation type="submission" date="2024-03" db="EMBL/GenBank/DDBJ databases">
        <title>WGS assembly of Saponaria officinalis var. Norfolk2.</title>
        <authorList>
            <person name="Jenkins J."/>
            <person name="Shu S."/>
            <person name="Grimwood J."/>
            <person name="Barry K."/>
            <person name="Goodstein D."/>
            <person name="Schmutz J."/>
            <person name="Leebens-Mack J."/>
            <person name="Osbourn A."/>
        </authorList>
    </citation>
    <scope>NUCLEOTIDE SEQUENCE [LARGE SCALE GENOMIC DNA]</scope>
    <source>
        <strain evidence="6">cv. Norfolk2</strain>
        <strain evidence="5">JIC</strain>
        <tissue evidence="5">Leaf</tissue>
    </source>
</reference>
<dbReference type="Pfam" id="PF00630">
    <property type="entry name" value="Filamin"/>
    <property type="match status" value="1"/>
</dbReference>
<keyword evidence="1" id="KW-0677">Repeat</keyword>
<dbReference type="GO" id="GO:0030036">
    <property type="term" value="P:actin cytoskeleton organization"/>
    <property type="evidence" value="ECO:0007669"/>
    <property type="project" value="InterPro"/>
</dbReference>
<evidence type="ECO:0000259" key="4">
    <source>
        <dbReference type="Pfam" id="PF23616"/>
    </source>
</evidence>
<feature type="signal peptide" evidence="3">
    <location>
        <begin position="1"/>
        <end position="24"/>
    </location>
</feature>
<organism evidence="5 6">
    <name type="scientific">Saponaria officinalis</name>
    <name type="common">Common soapwort</name>
    <name type="synonym">Lychnis saponaria</name>
    <dbReference type="NCBI Taxonomy" id="3572"/>
    <lineage>
        <taxon>Eukaryota</taxon>
        <taxon>Viridiplantae</taxon>
        <taxon>Streptophyta</taxon>
        <taxon>Embryophyta</taxon>
        <taxon>Tracheophyta</taxon>
        <taxon>Spermatophyta</taxon>
        <taxon>Magnoliopsida</taxon>
        <taxon>eudicotyledons</taxon>
        <taxon>Gunneridae</taxon>
        <taxon>Pentapetalae</taxon>
        <taxon>Caryophyllales</taxon>
        <taxon>Caryophyllaceae</taxon>
        <taxon>Caryophylleae</taxon>
        <taxon>Saponaria</taxon>
    </lineage>
</organism>
<dbReference type="EMBL" id="JBDFQZ010000005">
    <property type="protein sequence ID" value="KAK9726331.1"/>
    <property type="molecule type" value="Genomic_DNA"/>
</dbReference>
<dbReference type="Pfam" id="PF17963">
    <property type="entry name" value="Big_9"/>
    <property type="match status" value="1"/>
</dbReference>
<dbReference type="GO" id="GO:0051015">
    <property type="term" value="F:actin filament binding"/>
    <property type="evidence" value="ECO:0007669"/>
    <property type="project" value="InterPro"/>
</dbReference>
<dbReference type="InterPro" id="IPR013783">
    <property type="entry name" value="Ig-like_fold"/>
</dbReference>
<keyword evidence="2" id="KW-0472">Membrane</keyword>
<dbReference type="Gene3D" id="2.60.40.10">
    <property type="entry name" value="Immunoglobulins"/>
    <property type="match status" value="2"/>
</dbReference>
<evidence type="ECO:0000313" key="6">
    <source>
        <dbReference type="Proteomes" id="UP001443914"/>
    </source>
</evidence>
<dbReference type="AlphaFoldDB" id="A0AAW1KUR0"/>
<comment type="caution">
    <text evidence="5">The sequence shown here is derived from an EMBL/GenBank/DDBJ whole genome shotgun (WGS) entry which is preliminary data.</text>
</comment>
<feature type="domain" description="GEX2 N-terminal Ig-like" evidence="4">
    <location>
        <begin position="254"/>
        <end position="351"/>
    </location>
</feature>
<keyword evidence="2" id="KW-0812">Transmembrane</keyword>
<evidence type="ECO:0000256" key="1">
    <source>
        <dbReference type="ARBA" id="ARBA00022737"/>
    </source>
</evidence>
<sequence>MIMFLQSVINGALVLFIIFFSTFAQPNEEHKPAFLCSWLEDQERYVAGDTAAIKIKILGNFDPNSYKIPFNPNVSVNEKIGNSTYISGLSFNFGGDLNNWSITFVPILVGVFNVFITDDAFAVLDSSLHFIVDPGAMHPSVSIISWMDYVNEFTAGTRAMALVQPKDAFGNDIPSSNTELSSIIFNVTASYNNNSAANIRSVTFLGWNSHAHLRIEFIASSAGDLLLFVHRDNQSLRGSPLPFRVYPGPIDVAKCVAKWKYGTNASQLFSKMEVFIYQLDFYGNIVPGSFQFDAEIVEKGTNLSIPIADLTFKEFSPGIQLLSFSALEPGNFLLIIYNAKHNIKISNMPYEFTVSIGYCDGFNSIINGSGLNRSVAGEEARFQVYLKDKYQYPSPVETSMVQVQITRQADSSSVLPTIYPLESFNGSRSPWRFNYDTVSQFEVAPLPSVNNSAGITQVVSHAYDVAYTPERSGVYEISVLCGNIPLNGGHSFQKEVQAGEVNMSLSGVIQYSPKTQKLTKNEVIVQLVDSFSNPVLSQQSKLKLKIVNHTEFITWMFADNNDGFYTGQYQVNDVGAFELCASFDGNNFLPCPFGVYVYSSEYFPRAHDDLISVWEDESISFNALGNDYFAGDNATIIGFSNPFFGSLLKKTDILFRYTPFKGYYGNDSFSYTIRDINGNLATASVHVTVLSIPPQFVSFPTSLKATEDIMSPKFGGFHGIEITYPDTMKNIVVTVSANSGTVSLSPMLMQIWQPMWSEFAVSKDGPDAKAITLSGPVEVINMVLQSIQYFGDDNFYGEDTIKVSAKNKKGITDLNVTIQVEPVNDPPIIISPEYIILDENIGGGNASLIFDKGRNNLEFLIGDPDLLYFPGNKSQFLVILSMEVTSGTLEAVLPLELINSTELKLKNSHQWQPLQTFVTISKHFVIRARGLRFHATIDDCNIIVKQIKYHAVEYGAVLTIAVNDMGNFGCFPDCRENISKPLLAEANVNLIKRRPLSSSTTFALSLMIIVEFLVVLSLGGMLLFYTCRCALSLINEQRNPVTNKHADAEQPVGFSVDS</sequence>
<evidence type="ECO:0000256" key="2">
    <source>
        <dbReference type="SAM" id="Phobius"/>
    </source>
</evidence>
<dbReference type="InterPro" id="IPR014756">
    <property type="entry name" value="Ig_E-set"/>
</dbReference>
<keyword evidence="3" id="KW-0732">Signal</keyword>
<dbReference type="GO" id="GO:0048235">
    <property type="term" value="P:pollen sperm cell differentiation"/>
    <property type="evidence" value="ECO:0007669"/>
    <property type="project" value="TreeGrafter"/>
</dbReference>
<dbReference type="Pfam" id="PF23616">
    <property type="entry name" value="Ig_GEX2_N"/>
    <property type="match status" value="3"/>
</dbReference>
<feature type="domain" description="GEX2 N-terminal Ig-like" evidence="4">
    <location>
        <begin position="32"/>
        <end position="132"/>
    </location>
</feature>
<accession>A0AAW1KUR0</accession>
<dbReference type="Gene3D" id="2.60.40.3440">
    <property type="match status" value="1"/>
</dbReference>
<dbReference type="SUPFAM" id="SSF81296">
    <property type="entry name" value="E set domains"/>
    <property type="match status" value="2"/>
</dbReference>
<protein>
    <recommendedName>
        <fullName evidence="4">GEX2 N-terminal Ig-like domain-containing protein</fullName>
    </recommendedName>
</protein>
<feature type="transmembrane region" description="Helical" evidence="2">
    <location>
        <begin position="1002"/>
        <end position="1025"/>
    </location>
</feature>
<evidence type="ECO:0000313" key="5">
    <source>
        <dbReference type="EMBL" id="KAK9726331.1"/>
    </source>
</evidence>
<feature type="chain" id="PRO_5044717899" description="GEX2 N-terminal Ig-like domain-containing protein" evidence="3">
    <location>
        <begin position="25"/>
        <end position="1058"/>
    </location>
</feature>
<evidence type="ECO:0000256" key="3">
    <source>
        <dbReference type="SAM" id="SignalP"/>
    </source>
</evidence>
<dbReference type="InterPro" id="IPR044801">
    <property type="entry name" value="Filamin"/>
</dbReference>